<evidence type="ECO:0000313" key="1">
    <source>
        <dbReference type="EMBL" id="SIO02168.1"/>
    </source>
</evidence>
<evidence type="ECO:0000313" key="2">
    <source>
        <dbReference type="Proteomes" id="UP000184758"/>
    </source>
</evidence>
<dbReference type="AlphaFoldDB" id="A0A1N6G3R9"/>
<keyword evidence="2" id="KW-1185">Reference proteome</keyword>
<gene>
    <name evidence="1" type="ORF">SAMN05878443_1007</name>
</gene>
<proteinExistence type="predicted"/>
<organism evidence="1 2">
    <name type="scientific">Carnobacterium alterfunditum</name>
    <dbReference type="NCBI Taxonomy" id="28230"/>
    <lineage>
        <taxon>Bacteria</taxon>
        <taxon>Bacillati</taxon>
        <taxon>Bacillota</taxon>
        <taxon>Bacilli</taxon>
        <taxon>Lactobacillales</taxon>
        <taxon>Carnobacteriaceae</taxon>
        <taxon>Carnobacterium</taxon>
    </lineage>
</organism>
<reference evidence="2" key="1">
    <citation type="submission" date="2016-11" db="EMBL/GenBank/DDBJ databases">
        <authorList>
            <person name="Varghese N."/>
            <person name="Submissions S."/>
        </authorList>
    </citation>
    <scope>NUCLEOTIDE SEQUENCE [LARGE SCALE GENOMIC DNA]</scope>
    <source>
        <strain evidence="2">313</strain>
    </source>
</reference>
<dbReference type="RefSeq" id="WP_034547811.1">
    <property type="nucleotide sequence ID" value="NZ_FSRN01000001.1"/>
</dbReference>
<sequence>MEADVLGVRNSYAYILEGKNIFNTLPVDEDDLIENADGILDCPFDGVLRKHKLSLRDLNDLICQIKLYKISSSM</sequence>
<dbReference type="EMBL" id="FSRN01000001">
    <property type="protein sequence ID" value="SIO02168.1"/>
    <property type="molecule type" value="Genomic_DNA"/>
</dbReference>
<protein>
    <submittedName>
        <fullName evidence="1">Uncharacterized protein</fullName>
    </submittedName>
</protein>
<dbReference type="Proteomes" id="UP000184758">
    <property type="component" value="Unassembled WGS sequence"/>
</dbReference>
<dbReference type="OrthoDB" id="2156870at2"/>
<name>A0A1N6G3R9_9LACT</name>
<accession>A0A1N6G3R9</accession>